<proteinExistence type="predicted"/>
<gene>
    <name evidence="2" type="ORF">LF1_31550</name>
</gene>
<dbReference type="AlphaFoldDB" id="A0A5B1CL47"/>
<keyword evidence="3" id="KW-1185">Reference proteome</keyword>
<name>A0A5B1CL47_9BACT</name>
<feature type="compositionally biased region" description="Basic residues" evidence="1">
    <location>
        <begin position="7"/>
        <end position="31"/>
    </location>
</feature>
<accession>A0A5B1CL47</accession>
<evidence type="ECO:0000313" key="3">
    <source>
        <dbReference type="Proteomes" id="UP000322699"/>
    </source>
</evidence>
<reference evidence="2 3" key="1">
    <citation type="submission" date="2019-08" db="EMBL/GenBank/DDBJ databases">
        <title>Deep-cultivation of Planctomycetes and their phenomic and genomic characterization uncovers novel biology.</title>
        <authorList>
            <person name="Wiegand S."/>
            <person name="Jogler M."/>
            <person name="Boedeker C."/>
            <person name="Pinto D."/>
            <person name="Vollmers J."/>
            <person name="Rivas-Marin E."/>
            <person name="Kohn T."/>
            <person name="Peeters S.H."/>
            <person name="Heuer A."/>
            <person name="Rast P."/>
            <person name="Oberbeckmann S."/>
            <person name="Bunk B."/>
            <person name="Jeske O."/>
            <person name="Meyerdierks A."/>
            <person name="Storesund J.E."/>
            <person name="Kallscheuer N."/>
            <person name="Luecker S."/>
            <person name="Lage O.M."/>
            <person name="Pohl T."/>
            <person name="Merkel B.J."/>
            <person name="Hornburger P."/>
            <person name="Mueller R.-W."/>
            <person name="Bruemmer F."/>
            <person name="Labrenz M."/>
            <person name="Spormann A.M."/>
            <person name="Op Den Camp H."/>
            <person name="Overmann J."/>
            <person name="Amann R."/>
            <person name="Jetten M.S.M."/>
            <person name="Mascher T."/>
            <person name="Medema M.H."/>
            <person name="Devos D.P."/>
            <person name="Kaster A.-K."/>
            <person name="Ovreas L."/>
            <person name="Rohde M."/>
            <person name="Galperin M.Y."/>
            <person name="Jogler C."/>
        </authorList>
    </citation>
    <scope>NUCLEOTIDE SEQUENCE [LARGE SCALE GENOMIC DNA]</scope>
    <source>
        <strain evidence="2 3">LF1</strain>
    </source>
</reference>
<dbReference type="EMBL" id="VRLW01000001">
    <property type="protein sequence ID" value="KAA1260615.1"/>
    <property type="molecule type" value="Genomic_DNA"/>
</dbReference>
<evidence type="ECO:0000313" key="2">
    <source>
        <dbReference type="EMBL" id="KAA1260615.1"/>
    </source>
</evidence>
<organism evidence="2 3">
    <name type="scientific">Rubripirellula obstinata</name>
    <dbReference type="NCBI Taxonomy" id="406547"/>
    <lineage>
        <taxon>Bacteria</taxon>
        <taxon>Pseudomonadati</taxon>
        <taxon>Planctomycetota</taxon>
        <taxon>Planctomycetia</taxon>
        <taxon>Pirellulales</taxon>
        <taxon>Pirellulaceae</taxon>
        <taxon>Rubripirellula</taxon>
    </lineage>
</organism>
<feature type="region of interest" description="Disordered" evidence="1">
    <location>
        <begin position="1"/>
        <end position="31"/>
    </location>
</feature>
<sequence length="164" mass="18755">MISSRSTSRRSTSHRSKIRRSTIRRGQARKRQRNYYRQLPEILRADNEAAIFQAIPPERREEFWSRKKRVRSFSRVGIAPRVWASTTRGAMPTRLNNLETLHGVGFRPAGTIHERSDRGAINDCLHLSARPLLGEAGRFTSLAKRNGAISLLPAKRQTTSQPLR</sequence>
<evidence type="ECO:0000256" key="1">
    <source>
        <dbReference type="SAM" id="MobiDB-lite"/>
    </source>
</evidence>
<protein>
    <submittedName>
        <fullName evidence="2">Uncharacterized protein</fullName>
    </submittedName>
</protein>
<comment type="caution">
    <text evidence="2">The sequence shown here is derived from an EMBL/GenBank/DDBJ whole genome shotgun (WGS) entry which is preliminary data.</text>
</comment>
<dbReference type="Proteomes" id="UP000322699">
    <property type="component" value="Unassembled WGS sequence"/>
</dbReference>